<evidence type="ECO:0000313" key="1">
    <source>
        <dbReference type="EMBL" id="KAI4296475.1"/>
    </source>
</evidence>
<protein>
    <submittedName>
        <fullName evidence="1">Uncharacterized protein</fullName>
    </submittedName>
</protein>
<proteinExistence type="predicted"/>
<dbReference type="EMBL" id="CM039439">
    <property type="protein sequence ID" value="KAI4296475.1"/>
    <property type="molecule type" value="Genomic_DNA"/>
</dbReference>
<dbReference type="Proteomes" id="UP000828941">
    <property type="component" value="Chromosome 14"/>
</dbReference>
<accession>A0ACB9KH40</accession>
<reference evidence="1 2" key="1">
    <citation type="journal article" date="2022" name="DNA Res.">
        <title>Chromosomal-level genome assembly of the orchid tree Bauhinia variegata (Leguminosae; Cercidoideae) supports the allotetraploid origin hypothesis of Bauhinia.</title>
        <authorList>
            <person name="Zhong Y."/>
            <person name="Chen Y."/>
            <person name="Zheng D."/>
            <person name="Pang J."/>
            <person name="Liu Y."/>
            <person name="Luo S."/>
            <person name="Meng S."/>
            <person name="Qian L."/>
            <person name="Wei D."/>
            <person name="Dai S."/>
            <person name="Zhou R."/>
        </authorList>
    </citation>
    <scope>NUCLEOTIDE SEQUENCE [LARGE SCALE GENOMIC DNA]</scope>
    <source>
        <strain evidence="1">BV-YZ2020</strain>
    </source>
</reference>
<evidence type="ECO:0000313" key="2">
    <source>
        <dbReference type="Proteomes" id="UP000828941"/>
    </source>
</evidence>
<gene>
    <name evidence="1" type="ORF">L6164_036431</name>
</gene>
<sequence>MNVMDEPASKRQKVVVESSTQTQMKDLPEELVMEILCRLRHCKYVFQCKCVSKHWSSLTTSPYFVRRFITCNKMKKQPWAFLYFKFMMDTLARPSRFFNQPKPGWEVDRSSLKLITQYSEFKSHELSLKFLPCYQYDQDPITMLKTFNDLILCCAENFDHSECVYYICNPLTKQWVALPPTPPLPPNCKCLEVEFICEPYYYDEDESSVILYDQFKFKVFRFLNTFSEIQVFSSETGQWNMTQVSLLADTPNSRVARSFFSKGRLSLIVIDRWSPKKLSVITVDDHLNESLQRVNFPGNKFCRSPFHSTTHVSSRQGSLYVVQISISSAADQPNYGVPVLRIWNLEESDNHVAKWKLSHQVSFRNIASQNKWISDYYLKEWSFITRQDENLMFHTPIVLGFHPYKDKLLYLNLNYDEQIGLYDISKRTLNFASATWRHCNSRYGFHNIMWSAVSEFVLPLWPTPVPQINQAAALPCQS</sequence>
<organism evidence="1 2">
    <name type="scientific">Bauhinia variegata</name>
    <name type="common">Purple orchid tree</name>
    <name type="synonym">Phanera variegata</name>
    <dbReference type="NCBI Taxonomy" id="167791"/>
    <lineage>
        <taxon>Eukaryota</taxon>
        <taxon>Viridiplantae</taxon>
        <taxon>Streptophyta</taxon>
        <taxon>Embryophyta</taxon>
        <taxon>Tracheophyta</taxon>
        <taxon>Spermatophyta</taxon>
        <taxon>Magnoliopsida</taxon>
        <taxon>eudicotyledons</taxon>
        <taxon>Gunneridae</taxon>
        <taxon>Pentapetalae</taxon>
        <taxon>rosids</taxon>
        <taxon>fabids</taxon>
        <taxon>Fabales</taxon>
        <taxon>Fabaceae</taxon>
        <taxon>Cercidoideae</taxon>
        <taxon>Cercideae</taxon>
        <taxon>Bauhiniinae</taxon>
        <taxon>Bauhinia</taxon>
    </lineage>
</organism>
<name>A0ACB9KH40_BAUVA</name>
<keyword evidence="2" id="KW-1185">Reference proteome</keyword>
<comment type="caution">
    <text evidence="1">The sequence shown here is derived from an EMBL/GenBank/DDBJ whole genome shotgun (WGS) entry which is preliminary data.</text>
</comment>